<keyword evidence="15" id="KW-1185">Reference proteome</keyword>
<dbReference type="EC" id="2.5.1.7" evidence="12"/>
<evidence type="ECO:0000256" key="11">
    <source>
        <dbReference type="ARBA" id="ARBA00047527"/>
    </source>
</evidence>
<dbReference type="EMBL" id="LR590481">
    <property type="protein sequence ID" value="VTQ94098.1"/>
    <property type="molecule type" value="Genomic_DNA"/>
</dbReference>
<keyword evidence="6 12" id="KW-0133">Cell shape</keyword>
<dbReference type="FunFam" id="3.65.10.10:FF:000001">
    <property type="entry name" value="UDP-N-acetylglucosamine 1-carboxyvinyltransferase"/>
    <property type="match status" value="1"/>
</dbReference>
<evidence type="ECO:0000259" key="13">
    <source>
        <dbReference type="Pfam" id="PF00275"/>
    </source>
</evidence>
<feature type="modified residue" description="2-(S-cysteinyl)pyruvic acid O-phosphothioketal" evidence="12">
    <location>
        <position position="118"/>
    </location>
</feature>
<keyword evidence="4 12" id="KW-0132">Cell division</keyword>
<keyword evidence="3 12" id="KW-0963">Cytoplasm</keyword>
<dbReference type="AlphaFoldDB" id="A0A4U9RQY7"/>
<evidence type="ECO:0000256" key="6">
    <source>
        <dbReference type="ARBA" id="ARBA00022960"/>
    </source>
</evidence>
<keyword evidence="9 12" id="KW-0961">Cell wall biogenesis/degradation</keyword>
<comment type="catalytic activity">
    <reaction evidence="11 12">
        <text>phosphoenolpyruvate + UDP-N-acetyl-alpha-D-glucosamine = UDP-N-acetyl-3-O-(1-carboxyvinyl)-alpha-D-glucosamine + phosphate</text>
        <dbReference type="Rhea" id="RHEA:18681"/>
        <dbReference type="ChEBI" id="CHEBI:43474"/>
        <dbReference type="ChEBI" id="CHEBI:57705"/>
        <dbReference type="ChEBI" id="CHEBI:58702"/>
        <dbReference type="ChEBI" id="CHEBI:68483"/>
        <dbReference type="EC" id="2.5.1.7"/>
    </reaction>
</comment>
<dbReference type="Pfam" id="PF00275">
    <property type="entry name" value="EPSP_synthase"/>
    <property type="match status" value="1"/>
</dbReference>
<reference evidence="14 15" key="1">
    <citation type="submission" date="2019-05" db="EMBL/GenBank/DDBJ databases">
        <authorList>
            <consortium name="Pathogen Informatics"/>
        </authorList>
    </citation>
    <scope>NUCLEOTIDE SEQUENCE [LARGE SCALE GENOMIC DNA]</scope>
    <source>
        <strain evidence="14 15">NCTC503</strain>
    </source>
</reference>
<evidence type="ECO:0000256" key="2">
    <source>
        <dbReference type="ARBA" id="ARBA00004752"/>
    </source>
</evidence>
<evidence type="ECO:0000256" key="1">
    <source>
        <dbReference type="ARBA" id="ARBA00004496"/>
    </source>
</evidence>
<comment type="pathway">
    <text evidence="2 12">Cell wall biogenesis; peptidoglycan biosynthesis.</text>
</comment>
<dbReference type="Gene3D" id="3.65.10.10">
    <property type="entry name" value="Enolpyruvate transferase domain"/>
    <property type="match status" value="2"/>
</dbReference>
<protein>
    <recommendedName>
        <fullName evidence="12">UDP-N-acetylglucosamine 1-carboxyvinyltransferase</fullName>
        <ecNumber evidence="12">2.5.1.7</ecNumber>
    </recommendedName>
    <alternativeName>
        <fullName evidence="12">Enoylpyruvate transferase</fullName>
    </alternativeName>
    <alternativeName>
        <fullName evidence="12">UDP-N-acetylglucosamine enolpyruvyl transferase</fullName>
        <shortName evidence="12">EPT</shortName>
    </alternativeName>
</protein>
<dbReference type="Proteomes" id="UP000308489">
    <property type="component" value="Chromosome 1"/>
</dbReference>
<dbReference type="GO" id="GO:0019277">
    <property type="term" value="P:UDP-N-acetylgalactosamine biosynthetic process"/>
    <property type="evidence" value="ECO:0007669"/>
    <property type="project" value="InterPro"/>
</dbReference>
<dbReference type="GO" id="GO:0005737">
    <property type="term" value="C:cytoplasm"/>
    <property type="evidence" value="ECO:0007669"/>
    <property type="project" value="UniProtKB-SubCell"/>
</dbReference>
<keyword evidence="5 12" id="KW-0808">Transferase</keyword>
<dbReference type="GO" id="GO:0009252">
    <property type="term" value="P:peptidoglycan biosynthetic process"/>
    <property type="evidence" value="ECO:0007669"/>
    <property type="project" value="UniProtKB-UniRule"/>
</dbReference>
<dbReference type="CDD" id="cd01555">
    <property type="entry name" value="UdpNAET"/>
    <property type="match status" value="1"/>
</dbReference>
<keyword evidence="12" id="KW-0670">Pyruvate</keyword>
<dbReference type="RefSeq" id="WP_138210799.1">
    <property type="nucleotide sequence ID" value="NZ_CBCRUQ010000002.1"/>
</dbReference>
<gene>
    <name evidence="14" type="primary">murA1</name>
    <name evidence="12" type="synonym">murA</name>
    <name evidence="14" type="ORF">NCTC503_02255</name>
</gene>
<dbReference type="KEGG" id="hhw:NCTC503_02255"/>
<proteinExistence type="inferred from homology"/>
<feature type="binding site" evidence="12">
    <location>
        <begin position="123"/>
        <end position="127"/>
    </location>
    <ligand>
        <name>UDP-N-acetyl-alpha-D-glucosamine</name>
        <dbReference type="ChEBI" id="CHEBI:57705"/>
    </ligand>
</feature>
<feature type="binding site" evidence="12">
    <location>
        <position position="306"/>
    </location>
    <ligand>
        <name>UDP-N-acetyl-alpha-D-glucosamine</name>
        <dbReference type="ChEBI" id="CHEBI:57705"/>
    </ligand>
</feature>
<keyword evidence="8 12" id="KW-0131">Cell cycle</keyword>
<dbReference type="UniPathway" id="UPA00219"/>
<dbReference type="GO" id="GO:0008760">
    <property type="term" value="F:UDP-N-acetylglucosamine 1-carboxyvinyltransferase activity"/>
    <property type="evidence" value="ECO:0007669"/>
    <property type="project" value="UniProtKB-UniRule"/>
</dbReference>
<dbReference type="InterPro" id="IPR005750">
    <property type="entry name" value="UDP_GlcNAc_COvinyl_MurA"/>
</dbReference>
<keyword evidence="7 12" id="KW-0573">Peptidoglycan synthesis</keyword>
<dbReference type="NCBIfam" id="NF006873">
    <property type="entry name" value="PRK09369.1"/>
    <property type="match status" value="1"/>
</dbReference>
<dbReference type="HAMAP" id="MF_00111">
    <property type="entry name" value="MurA"/>
    <property type="match status" value="1"/>
</dbReference>
<dbReference type="SUPFAM" id="SSF55205">
    <property type="entry name" value="EPT/RTPC-like"/>
    <property type="match status" value="1"/>
</dbReference>
<dbReference type="NCBIfam" id="TIGR01072">
    <property type="entry name" value="murA"/>
    <property type="match status" value="1"/>
</dbReference>
<evidence type="ECO:0000256" key="12">
    <source>
        <dbReference type="HAMAP-Rule" id="MF_00111"/>
    </source>
</evidence>
<feature type="active site" description="Proton donor" evidence="12">
    <location>
        <position position="118"/>
    </location>
</feature>
<evidence type="ECO:0000256" key="9">
    <source>
        <dbReference type="ARBA" id="ARBA00023316"/>
    </source>
</evidence>
<feature type="binding site" evidence="12">
    <location>
        <position position="328"/>
    </location>
    <ligand>
        <name>UDP-N-acetyl-alpha-D-glucosamine</name>
        <dbReference type="ChEBI" id="CHEBI:57705"/>
    </ligand>
</feature>
<evidence type="ECO:0000256" key="4">
    <source>
        <dbReference type="ARBA" id="ARBA00022618"/>
    </source>
</evidence>
<dbReference type="InterPro" id="IPR050068">
    <property type="entry name" value="MurA_subfamily"/>
</dbReference>
<sequence>MDKIIVKGGKELKGIVEINSAKNAVLPIMAACILNGEKNTIKNLPMLEDVIVLSEVLKSINGKVHIDEISREIIIDSSDLKAVQPSDELVRKMRASFLIMGAMLARFGKFKLSLPGGCNIGTRPIDLHLKGLAALGADINIGHGYVEAKARKLVGSNIYLDFPSVGATENIMMAATLAEGDTIIGNCAEEPEIEDLANCLIKMGAKIEGVGTDTIKIAGVKELKGIEYTPIYDRIEAGTFMIAAAITNSLINIKGIKEEHLKPVIAKLREMGVDILIKGDTMKVDGRRILTPTNIKTMPYPGFPTDMQSQITSLLSVIRGTSVITETIFENRFMHAAELSRMGANIKIDGRSAIIQGVDKLTGAEVKATDLRAGAAMILAGLIAEGETKISDVYHIDRGYVDIEKRFKELGADIKRIKE</sequence>
<accession>A0A4U9RQY7</accession>
<dbReference type="GO" id="GO:0051301">
    <property type="term" value="P:cell division"/>
    <property type="evidence" value="ECO:0007669"/>
    <property type="project" value="UniProtKB-KW"/>
</dbReference>
<evidence type="ECO:0000313" key="15">
    <source>
        <dbReference type="Proteomes" id="UP000308489"/>
    </source>
</evidence>
<organism evidence="14 15">
    <name type="scientific">Hathewaya histolytica</name>
    <name type="common">Clostridium histolyticum</name>
    <dbReference type="NCBI Taxonomy" id="1498"/>
    <lineage>
        <taxon>Bacteria</taxon>
        <taxon>Bacillati</taxon>
        <taxon>Bacillota</taxon>
        <taxon>Clostridia</taxon>
        <taxon>Eubacteriales</taxon>
        <taxon>Clostridiaceae</taxon>
        <taxon>Hathewaya</taxon>
    </lineage>
</organism>
<dbReference type="OrthoDB" id="9803760at2"/>
<comment type="caution">
    <text evidence="12">Lacks conserved residue(s) required for the propagation of feature annotation.</text>
</comment>
<feature type="binding site" evidence="12">
    <location>
        <begin position="22"/>
        <end position="23"/>
    </location>
    <ligand>
        <name>phosphoenolpyruvate</name>
        <dbReference type="ChEBI" id="CHEBI:58702"/>
    </ligand>
</feature>
<feature type="domain" description="Enolpyruvate transferase" evidence="13">
    <location>
        <begin position="6"/>
        <end position="405"/>
    </location>
</feature>
<dbReference type="GO" id="GO:0008360">
    <property type="term" value="P:regulation of cell shape"/>
    <property type="evidence" value="ECO:0007669"/>
    <property type="project" value="UniProtKB-KW"/>
</dbReference>
<evidence type="ECO:0000313" key="14">
    <source>
        <dbReference type="EMBL" id="VTQ94098.1"/>
    </source>
</evidence>
<feature type="binding site" evidence="12">
    <location>
        <position position="94"/>
    </location>
    <ligand>
        <name>UDP-N-acetyl-alpha-D-glucosamine</name>
        <dbReference type="ChEBI" id="CHEBI:57705"/>
    </ligand>
</feature>
<dbReference type="InterPro" id="IPR013792">
    <property type="entry name" value="RNA3'P_cycl/enolpyr_Trfase_a/b"/>
</dbReference>
<evidence type="ECO:0000256" key="8">
    <source>
        <dbReference type="ARBA" id="ARBA00023306"/>
    </source>
</evidence>
<dbReference type="PANTHER" id="PTHR43783:SF1">
    <property type="entry name" value="UDP-N-ACETYLGLUCOSAMINE 1-CARBOXYVINYLTRANSFERASE"/>
    <property type="match status" value="1"/>
</dbReference>
<dbReference type="GO" id="GO:0071555">
    <property type="term" value="P:cell wall organization"/>
    <property type="evidence" value="ECO:0007669"/>
    <property type="project" value="UniProtKB-KW"/>
</dbReference>
<comment type="similarity">
    <text evidence="10 12">Belongs to the EPSP synthase family. MurA subfamily.</text>
</comment>
<evidence type="ECO:0000256" key="5">
    <source>
        <dbReference type="ARBA" id="ARBA00022679"/>
    </source>
</evidence>
<name>A0A4U9RQY7_HATHI</name>
<evidence type="ECO:0000256" key="3">
    <source>
        <dbReference type="ARBA" id="ARBA00022490"/>
    </source>
</evidence>
<dbReference type="PANTHER" id="PTHR43783">
    <property type="entry name" value="UDP-N-ACETYLGLUCOSAMINE 1-CARBOXYVINYLTRANSFERASE"/>
    <property type="match status" value="1"/>
</dbReference>
<comment type="function">
    <text evidence="12">Cell wall formation. Adds enolpyruvyl to UDP-N-acetylglucosamine.</text>
</comment>
<dbReference type="InterPro" id="IPR036968">
    <property type="entry name" value="Enolpyruvate_Tfrase_sf"/>
</dbReference>
<evidence type="ECO:0000256" key="7">
    <source>
        <dbReference type="ARBA" id="ARBA00022984"/>
    </source>
</evidence>
<evidence type="ECO:0000256" key="10">
    <source>
        <dbReference type="ARBA" id="ARBA00038367"/>
    </source>
</evidence>
<dbReference type="InterPro" id="IPR001986">
    <property type="entry name" value="Enolpyruvate_Tfrase_dom"/>
</dbReference>
<comment type="subcellular location">
    <subcellularLocation>
        <location evidence="1 12">Cytoplasm</location>
    </subcellularLocation>
</comment>